<evidence type="ECO:0000313" key="2">
    <source>
        <dbReference type="EMBL" id="AAW47218.2"/>
    </source>
</evidence>
<proteinExistence type="predicted"/>
<keyword evidence="3" id="KW-1185">Reference proteome</keyword>
<dbReference type="HOGENOM" id="CLU_1250626_0_0_1"/>
<protein>
    <submittedName>
        <fullName evidence="2">Expressed protein</fullName>
    </submittedName>
</protein>
<dbReference type="RefSeq" id="XP_024514104.1">
    <property type="nucleotide sequence ID" value="XM_024658364.1"/>
</dbReference>
<dbReference type="Proteomes" id="UP000002149">
    <property type="component" value="Chromosome 14"/>
</dbReference>
<gene>
    <name evidence="2" type="ordered locus">CNN00380</name>
</gene>
<reference evidence="2 3" key="1">
    <citation type="journal article" date="2005" name="Science">
        <title>The genome of the basidiomycetous yeast and human pathogen Cryptococcus neoformans.</title>
        <authorList>
            <person name="Loftus B.J."/>
            <person name="Fung E."/>
            <person name="Roncaglia P."/>
            <person name="Rowley D."/>
            <person name="Amedeo P."/>
            <person name="Bruno D."/>
            <person name="Vamathevan J."/>
            <person name="Miranda M."/>
            <person name="Anderson I.J."/>
            <person name="Fraser J.A."/>
            <person name="Allen J.E."/>
            <person name="Bosdet I.E."/>
            <person name="Brent M.R."/>
            <person name="Chiu R."/>
            <person name="Doering T.L."/>
            <person name="Donlin M.J."/>
            <person name="D'Souza C.A."/>
            <person name="Fox D.S."/>
            <person name="Grinberg V."/>
            <person name="Fu J."/>
            <person name="Fukushima M."/>
            <person name="Haas B.J."/>
            <person name="Huang J.C."/>
            <person name="Janbon G."/>
            <person name="Jones S.J."/>
            <person name="Koo H.L."/>
            <person name="Krzywinski M.I."/>
            <person name="Kwon-Chung J.K."/>
            <person name="Lengeler K.B."/>
            <person name="Maiti R."/>
            <person name="Marra M.A."/>
            <person name="Marra R.E."/>
            <person name="Mathewson C.A."/>
            <person name="Mitchell T.G."/>
            <person name="Pertea M."/>
            <person name="Riggs F.R."/>
            <person name="Salzberg S.L."/>
            <person name="Schein J.E."/>
            <person name="Shvartsbeyn A."/>
            <person name="Shin H."/>
            <person name="Shumway M."/>
            <person name="Specht C.A."/>
            <person name="Suh B.B."/>
            <person name="Tenney A."/>
            <person name="Utterback T.R."/>
            <person name="Wickes B.L."/>
            <person name="Wortman J.R."/>
            <person name="Wye N.H."/>
            <person name="Kronstad J.W."/>
            <person name="Lodge J.K."/>
            <person name="Heitman J."/>
            <person name="Davis R.W."/>
            <person name="Fraser C.M."/>
            <person name="Hyman R.W."/>
        </authorList>
    </citation>
    <scope>NUCLEOTIDE SEQUENCE [LARGE SCALE GENOMIC DNA]</scope>
    <source>
        <strain evidence="3">JEC21 / ATCC MYA-565</strain>
    </source>
</reference>
<accession>Q5K7C0</accession>
<feature type="compositionally biased region" description="Polar residues" evidence="1">
    <location>
        <begin position="108"/>
        <end position="125"/>
    </location>
</feature>
<dbReference type="AlphaFoldDB" id="Q5K7C0"/>
<evidence type="ECO:0000313" key="3">
    <source>
        <dbReference type="Proteomes" id="UP000002149"/>
    </source>
</evidence>
<dbReference type="KEGG" id="cne:CNN00380"/>
<dbReference type="VEuPathDB" id="FungiDB:CNN00380"/>
<dbReference type="GeneID" id="3255319"/>
<name>Q5K7C0_CRYD1</name>
<dbReference type="EMBL" id="AE017356">
    <property type="protein sequence ID" value="AAW47218.2"/>
    <property type="molecule type" value="Genomic_DNA"/>
</dbReference>
<organism evidence="2 3">
    <name type="scientific">Cryptococcus deneoformans (strain JEC21 / ATCC MYA-565)</name>
    <name type="common">Cryptococcus neoformans var. neoformans serotype D</name>
    <dbReference type="NCBI Taxonomy" id="214684"/>
    <lineage>
        <taxon>Eukaryota</taxon>
        <taxon>Fungi</taxon>
        <taxon>Dikarya</taxon>
        <taxon>Basidiomycota</taxon>
        <taxon>Agaricomycotina</taxon>
        <taxon>Tremellomycetes</taxon>
        <taxon>Tremellales</taxon>
        <taxon>Cryptococcaceae</taxon>
        <taxon>Cryptococcus</taxon>
        <taxon>Cryptococcus neoformans species complex</taxon>
    </lineage>
</organism>
<feature type="region of interest" description="Disordered" evidence="1">
    <location>
        <begin position="1"/>
        <end position="21"/>
    </location>
</feature>
<feature type="region of interest" description="Disordered" evidence="1">
    <location>
        <begin position="106"/>
        <end position="129"/>
    </location>
</feature>
<evidence type="ECO:0000256" key="1">
    <source>
        <dbReference type="SAM" id="MobiDB-lite"/>
    </source>
</evidence>
<sequence length="150" mass="17449">MPREPQTTERPPPPAPEHRAQRIGDLLEREYMPTRLEWKKQSYEKLFDALCYDATREDNYRTDMLQLFFLKYFWDMGYLKSHDMLMPFSQTDASKVINQLVPSKVRTTKASEVRSPSQPSSTTAGTRIPDTAIVFSYEHPKAKANDPAFE</sequence>